<feature type="compositionally biased region" description="Acidic residues" evidence="1">
    <location>
        <begin position="91"/>
        <end position="107"/>
    </location>
</feature>
<proteinExistence type="predicted"/>
<feature type="compositionally biased region" description="Basic and acidic residues" evidence="1">
    <location>
        <begin position="69"/>
        <end position="83"/>
    </location>
</feature>
<dbReference type="Proteomes" id="UP000481583">
    <property type="component" value="Unassembled WGS sequence"/>
</dbReference>
<comment type="caution">
    <text evidence="2">The sequence shown here is derived from an EMBL/GenBank/DDBJ whole genome shotgun (WGS) entry which is preliminary data.</text>
</comment>
<organism evidence="2 3">
    <name type="scientific">Streptomyces coryli</name>
    <dbReference type="NCBI Taxonomy" id="1128680"/>
    <lineage>
        <taxon>Bacteria</taxon>
        <taxon>Bacillati</taxon>
        <taxon>Actinomycetota</taxon>
        <taxon>Actinomycetes</taxon>
        <taxon>Kitasatosporales</taxon>
        <taxon>Streptomycetaceae</taxon>
        <taxon>Streptomyces</taxon>
    </lineage>
</organism>
<feature type="non-terminal residue" evidence="2">
    <location>
        <position position="130"/>
    </location>
</feature>
<evidence type="ECO:0000313" key="3">
    <source>
        <dbReference type="Proteomes" id="UP000481583"/>
    </source>
</evidence>
<gene>
    <name evidence="2" type="ORF">G5C51_42275</name>
</gene>
<feature type="region of interest" description="Disordered" evidence="1">
    <location>
        <begin position="1"/>
        <end position="130"/>
    </location>
</feature>
<evidence type="ECO:0000256" key="1">
    <source>
        <dbReference type="SAM" id="MobiDB-lite"/>
    </source>
</evidence>
<reference evidence="2 3" key="1">
    <citation type="submission" date="2020-02" db="EMBL/GenBank/DDBJ databases">
        <title>Whole-genome analyses of novel actinobacteria.</title>
        <authorList>
            <person name="Sahin N."/>
        </authorList>
    </citation>
    <scope>NUCLEOTIDE SEQUENCE [LARGE SCALE GENOMIC DNA]</scope>
    <source>
        <strain evidence="2 3">A7024</strain>
    </source>
</reference>
<name>A0A6G4UFA9_9ACTN</name>
<dbReference type="EMBL" id="JAAKZV010000577">
    <property type="protein sequence ID" value="NGN70490.1"/>
    <property type="molecule type" value="Genomic_DNA"/>
</dbReference>
<dbReference type="AlphaFoldDB" id="A0A6G4UFA9"/>
<protein>
    <submittedName>
        <fullName evidence="2">Uncharacterized protein</fullName>
    </submittedName>
</protein>
<accession>A0A6G4UFA9</accession>
<sequence length="130" mass="13185">MSDAMPAAQGRDEERPNPGSAGRRPLGGGGRAGFSTGWTTPAVQEPDFTDAEPAAAEQASEGASPAATEHAETEQVAPAHEESAYSAAAAEDLEPEVGDLEPETTDAAEDHALTADEPAPPAPVDEEPAP</sequence>
<evidence type="ECO:0000313" key="2">
    <source>
        <dbReference type="EMBL" id="NGN70490.1"/>
    </source>
</evidence>
<keyword evidence="3" id="KW-1185">Reference proteome</keyword>